<feature type="compositionally biased region" description="Polar residues" evidence="1">
    <location>
        <begin position="37"/>
        <end position="51"/>
    </location>
</feature>
<evidence type="ECO:0000313" key="2">
    <source>
        <dbReference type="EMBL" id="CAE6513036.1"/>
    </source>
</evidence>
<protein>
    <submittedName>
        <fullName evidence="2">Uncharacterized protein</fullName>
    </submittedName>
</protein>
<name>A0A8H3D6S0_9AGAM</name>
<feature type="region of interest" description="Disordered" evidence="1">
    <location>
        <begin position="1"/>
        <end position="51"/>
    </location>
</feature>
<gene>
    <name evidence="2" type="ORF">RDB_LOCUS155479</name>
</gene>
<dbReference type="EMBL" id="CAJMWT010006133">
    <property type="protein sequence ID" value="CAE6513036.1"/>
    <property type="molecule type" value="Genomic_DNA"/>
</dbReference>
<comment type="caution">
    <text evidence="2">The sequence shown here is derived from an EMBL/GenBank/DDBJ whole genome shotgun (WGS) entry which is preliminary data.</text>
</comment>
<reference evidence="2" key="1">
    <citation type="submission" date="2021-01" db="EMBL/GenBank/DDBJ databases">
        <authorList>
            <person name="Kaushik A."/>
        </authorList>
    </citation>
    <scope>NUCLEOTIDE SEQUENCE</scope>
    <source>
        <strain evidence="2">AG2-2IIIB</strain>
    </source>
</reference>
<dbReference type="Proteomes" id="UP000663843">
    <property type="component" value="Unassembled WGS sequence"/>
</dbReference>
<evidence type="ECO:0000256" key="1">
    <source>
        <dbReference type="SAM" id="MobiDB-lite"/>
    </source>
</evidence>
<dbReference type="AlphaFoldDB" id="A0A8H3D6S0"/>
<feature type="compositionally biased region" description="Acidic residues" evidence="1">
    <location>
        <begin position="1"/>
        <end position="21"/>
    </location>
</feature>
<evidence type="ECO:0000313" key="3">
    <source>
        <dbReference type="Proteomes" id="UP000663843"/>
    </source>
</evidence>
<sequence>MSADEDGDMDVLGEVVEDEDNKEIQGLAEELDEPETPQFNDTTGRNTYDSDNAFSDYSRGSWYHVLTPAPSLPYSPSSYQDIQADAPELEGEDGFCKINARDFRKYERWYAEDHPGEDVNVEMLSPKAITSESDIPTTTNANFFPLIPEHVERWGKLRIPDGGDCIRSAAVVDPLSPYGKRDSSFVRYTFQKGANENY</sequence>
<organism evidence="2 3">
    <name type="scientific">Rhizoctonia solani</name>
    <dbReference type="NCBI Taxonomy" id="456999"/>
    <lineage>
        <taxon>Eukaryota</taxon>
        <taxon>Fungi</taxon>
        <taxon>Dikarya</taxon>
        <taxon>Basidiomycota</taxon>
        <taxon>Agaricomycotina</taxon>
        <taxon>Agaricomycetes</taxon>
        <taxon>Cantharellales</taxon>
        <taxon>Ceratobasidiaceae</taxon>
        <taxon>Rhizoctonia</taxon>
    </lineage>
</organism>
<proteinExistence type="predicted"/>
<accession>A0A8H3D6S0</accession>